<evidence type="ECO:0000256" key="4">
    <source>
        <dbReference type="SAM" id="Phobius"/>
    </source>
</evidence>
<dbReference type="InterPro" id="IPR000160">
    <property type="entry name" value="GGDEF_dom"/>
</dbReference>
<keyword evidence="4" id="KW-0812">Transmembrane</keyword>
<gene>
    <name evidence="6" type="ORF">L2672_06345</name>
</gene>
<dbReference type="Gene3D" id="3.30.70.270">
    <property type="match status" value="1"/>
</dbReference>
<evidence type="ECO:0000256" key="1">
    <source>
        <dbReference type="ARBA" id="ARBA00001946"/>
    </source>
</evidence>
<dbReference type="SUPFAM" id="SSF55073">
    <property type="entry name" value="Nucleotide cyclase"/>
    <property type="match status" value="1"/>
</dbReference>
<dbReference type="GO" id="GO:0005886">
    <property type="term" value="C:plasma membrane"/>
    <property type="evidence" value="ECO:0007669"/>
    <property type="project" value="TreeGrafter"/>
</dbReference>
<dbReference type="PANTHER" id="PTHR45138">
    <property type="entry name" value="REGULATORY COMPONENTS OF SENSORY TRANSDUCTION SYSTEM"/>
    <property type="match status" value="1"/>
</dbReference>
<evidence type="ECO:0000313" key="7">
    <source>
        <dbReference type="Proteomes" id="UP001139333"/>
    </source>
</evidence>
<proteinExistence type="predicted"/>
<keyword evidence="7" id="KW-1185">Reference proteome</keyword>
<dbReference type="Pfam" id="PF00990">
    <property type="entry name" value="GGDEF"/>
    <property type="match status" value="1"/>
</dbReference>
<dbReference type="EMBL" id="JAKIKP010000003">
    <property type="protein sequence ID" value="MCL1142313.1"/>
    <property type="molecule type" value="Genomic_DNA"/>
</dbReference>
<dbReference type="CDD" id="cd01949">
    <property type="entry name" value="GGDEF"/>
    <property type="match status" value="1"/>
</dbReference>
<name>A0A9X1ZIF2_9GAMM</name>
<feature type="transmembrane region" description="Helical" evidence="4">
    <location>
        <begin position="173"/>
        <end position="195"/>
    </location>
</feature>
<dbReference type="AlphaFoldDB" id="A0A9X1ZIF2"/>
<dbReference type="NCBIfam" id="TIGR00254">
    <property type="entry name" value="GGDEF"/>
    <property type="match status" value="1"/>
</dbReference>
<evidence type="ECO:0000256" key="3">
    <source>
        <dbReference type="ARBA" id="ARBA00034247"/>
    </source>
</evidence>
<keyword evidence="4" id="KW-1133">Transmembrane helix</keyword>
<evidence type="ECO:0000313" key="6">
    <source>
        <dbReference type="EMBL" id="MCL1142313.1"/>
    </source>
</evidence>
<dbReference type="Proteomes" id="UP001139333">
    <property type="component" value="Unassembled WGS sequence"/>
</dbReference>
<comment type="cofactor">
    <cofactor evidence="1">
        <name>Mg(2+)</name>
        <dbReference type="ChEBI" id="CHEBI:18420"/>
    </cofactor>
</comment>
<dbReference type="InterPro" id="IPR029787">
    <property type="entry name" value="Nucleotide_cyclase"/>
</dbReference>
<dbReference type="GO" id="GO:1902201">
    <property type="term" value="P:negative regulation of bacterial-type flagellum-dependent cell motility"/>
    <property type="evidence" value="ECO:0007669"/>
    <property type="project" value="TreeGrafter"/>
</dbReference>
<evidence type="ECO:0000259" key="5">
    <source>
        <dbReference type="PROSITE" id="PS50887"/>
    </source>
</evidence>
<feature type="transmembrane region" description="Helical" evidence="4">
    <location>
        <begin position="149"/>
        <end position="167"/>
    </location>
</feature>
<dbReference type="SMART" id="SM00267">
    <property type="entry name" value="GGDEF"/>
    <property type="match status" value="1"/>
</dbReference>
<dbReference type="PROSITE" id="PS50887">
    <property type="entry name" value="GGDEF"/>
    <property type="match status" value="1"/>
</dbReference>
<dbReference type="RefSeq" id="WP_248994989.1">
    <property type="nucleotide sequence ID" value="NZ_JAKIKP010000003.1"/>
</dbReference>
<dbReference type="InterPro" id="IPR050469">
    <property type="entry name" value="Diguanylate_Cyclase"/>
</dbReference>
<comment type="caution">
    <text evidence="6">The sequence shown here is derived from an EMBL/GenBank/DDBJ whole genome shotgun (WGS) entry which is preliminary data.</text>
</comment>
<keyword evidence="4" id="KW-0472">Membrane</keyword>
<dbReference type="GO" id="GO:0043709">
    <property type="term" value="P:cell adhesion involved in single-species biofilm formation"/>
    <property type="evidence" value="ECO:0007669"/>
    <property type="project" value="TreeGrafter"/>
</dbReference>
<dbReference type="GO" id="GO:0052621">
    <property type="term" value="F:diguanylate cyclase activity"/>
    <property type="evidence" value="ECO:0007669"/>
    <property type="project" value="UniProtKB-EC"/>
</dbReference>
<evidence type="ECO:0000256" key="2">
    <source>
        <dbReference type="ARBA" id="ARBA00012528"/>
    </source>
</evidence>
<feature type="transmembrane region" description="Helical" evidence="4">
    <location>
        <begin position="41"/>
        <end position="59"/>
    </location>
</feature>
<feature type="transmembrane region" description="Helical" evidence="4">
    <location>
        <begin position="125"/>
        <end position="144"/>
    </location>
</feature>
<dbReference type="InterPro" id="IPR033444">
    <property type="entry name" value="MASE5"/>
</dbReference>
<organism evidence="6 7">
    <name type="scientific">Shewanella gaetbuli</name>
    <dbReference type="NCBI Taxonomy" id="220752"/>
    <lineage>
        <taxon>Bacteria</taxon>
        <taxon>Pseudomonadati</taxon>
        <taxon>Pseudomonadota</taxon>
        <taxon>Gammaproteobacteria</taxon>
        <taxon>Alteromonadales</taxon>
        <taxon>Shewanellaceae</taxon>
        <taxon>Shewanella</taxon>
    </lineage>
</organism>
<protein>
    <recommendedName>
        <fullName evidence="2">diguanylate cyclase</fullName>
        <ecNumber evidence="2">2.7.7.65</ecNumber>
    </recommendedName>
</protein>
<feature type="transmembrane region" description="Helical" evidence="4">
    <location>
        <begin position="65"/>
        <end position="88"/>
    </location>
</feature>
<comment type="catalytic activity">
    <reaction evidence="3">
        <text>2 GTP = 3',3'-c-di-GMP + 2 diphosphate</text>
        <dbReference type="Rhea" id="RHEA:24898"/>
        <dbReference type="ChEBI" id="CHEBI:33019"/>
        <dbReference type="ChEBI" id="CHEBI:37565"/>
        <dbReference type="ChEBI" id="CHEBI:58805"/>
        <dbReference type="EC" id="2.7.7.65"/>
    </reaction>
</comment>
<feature type="transmembrane region" description="Helical" evidence="4">
    <location>
        <begin position="100"/>
        <end position="119"/>
    </location>
</feature>
<dbReference type="FunFam" id="3.30.70.270:FF:000001">
    <property type="entry name" value="Diguanylate cyclase domain protein"/>
    <property type="match status" value="1"/>
</dbReference>
<dbReference type="PANTHER" id="PTHR45138:SF9">
    <property type="entry name" value="DIGUANYLATE CYCLASE DGCM-RELATED"/>
    <property type="match status" value="1"/>
</dbReference>
<accession>A0A9X1ZIF2</accession>
<reference evidence="6" key="1">
    <citation type="submission" date="2022-01" db="EMBL/GenBank/DDBJ databases">
        <title>Whole genome-based taxonomy of the Shewanellaceae.</title>
        <authorList>
            <person name="Martin-Rodriguez A.J."/>
        </authorList>
    </citation>
    <scope>NUCLEOTIDE SEQUENCE</scope>
    <source>
        <strain evidence="6">DSM 16422</strain>
    </source>
</reference>
<sequence length="385" mass="43250">MPESSEPAFTQLKSIKTHSLPSFSQQMRIEVDSYLVQSCRWLTMLSCLLIVVFLAFRVLNQQGLSVLQVTMVVTPLLALMGISTYLALNYPQFKRRFYTVTYMVCLAICWSGWVSLGIVNSPELLSSYESLVNILGLAFVIALFPLRSWCLIVVLGFVVFISFWRIYLLPADFALISTTKLICFFIVIVTGQIVANGWFIRAVKKDAENKRLLQKLAHQAQTDALTELANRGCFDNTLTTEIANSQRTQKPLCIILLDVDFFKKLNDSLGHQKGDKCLIEIAKMLAGVANRPRDLCARYGGEEFILLLPETDLAGAIIVAEKIKKRLSELAIPHPDSNVSQFVTVSQGIAQFKSGMTEDELCHVADENLYKVKQSTRNHFAFNES</sequence>
<dbReference type="Pfam" id="PF17178">
    <property type="entry name" value="MASE5"/>
    <property type="match status" value="1"/>
</dbReference>
<dbReference type="InterPro" id="IPR043128">
    <property type="entry name" value="Rev_trsase/Diguanyl_cyclase"/>
</dbReference>
<dbReference type="EC" id="2.7.7.65" evidence="2"/>
<feature type="domain" description="GGDEF" evidence="5">
    <location>
        <begin position="250"/>
        <end position="385"/>
    </location>
</feature>